<organism evidence="2 3">
    <name type="scientific">Marinomonas hwangdonensis</name>
    <dbReference type="NCBI Taxonomy" id="1053647"/>
    <lineage>
        <taxon>Bacteria</taxon>
        <taxon>Pseudomonadati</taxon>
        <taxon>Pseudomonadota</taxon>
        <taxon>Gammaproteobacteria</taxon>
        <taxon>Oceanospirillales</taxon>
        <taxon>Oceanospirillaceae</taxon>
        <taxon>Marinomonas</taxon>
    </lineage>
</organism>
<dbReference type="RefSeq" id="WP_123094340.1">
    <property type="nucleotide sequence ID" value="NZ_RIZG01000001.1"/>
</dbReference>
<name>A0A3M8QE38_9GAMM</name>
<gene>
    <name evidence="2" type="ORF">EBI00_02550</name>
</gene>
<dbReference type="OrthoDB" id="6106484at2"/>
<proteinExistence type="predicted"/>
<reference evidence="2 3" key="1">
    <citation type="journal article" date="2012" name="Int. J. Syst. Evol. Microbiol.">
        <title>Marinomonas hwangdonensis sp. nov., isolated from seawater.</title>
        <authorList>
            <person name="Jung Y.T."/>
            <person name="Oh T.K."/>
            <person name="Yoon J.H."/>
        </authorList>
    </citation>
    <scope>NUCLEOTIDE SEQUENCE [LARGE SCALE GENOMIC DNA]</scope>
    <source>
        <strain evidence="2 3">HDW-15</strain>
    </source>
</reference>
<protein>
    <submittedName>
        <fullName evidence="2">Uncharacterized protein</fullName>
    </submittedName>
</protein>
<dbReference type="AlphaFoldDB" id="A0A3M8QE38"/>
<keyword evidence="3" id="KW-1185">Reference proteome</keyword>
<dbReference type="EMBL" id="RIZG01000001">
    <property type="protein sequence ID" value="RNF53000.1"/>
    <property type="molecule type" value="Genomic_DNA"/>
</dbReference>
<sequence>MNTPQENKELIPSEEFIKQVLAGKVNEKIEELEAELLTLEQVEMPVEHRFINGMYVREITIPKGTILTGAVHKFDYVDIMLSGDIAVATPDGIKRFQGVNIMDGKAGRKRAGYAYEDTHWVTVHKTDESNPENIVKELTVRTMSEYKSLPESNKQPSIETKGGPLCQ</sequence>
<feature type="region of interest" description="Disordered" evidence="1">
    <location>
        <begin position="146"/>
        <end position="167"/>
    </location>
</feature>
<comment type="caution">
    <text evidence="2">The sequence shown here is derived from an EMBL/GenBank/DDBJ whole genome shotgun (WGS) entry which is preliminary data.</text>
</comment>
<evidence type="ECO:0000313" key="2">
    <source>
        <dbReference type="EMBL" id="RNF53000.1"/>
    </source>
</evidence>
<dbReference type="Proteomes" id="UP000280507">
    <property type="component" value="Unassembled WGS sequence"/>
</dbReference>
<evidence type="ECO:0000313" key="3">
    <source>
        <dbReference type="Proteomes" id="UP000280507"/>
    </source>
</evidence>
<accession>A0A3M8QE38</accession>
<evidence type="ECO:0000256" key="1">
    <source>
        <dbReference type="SAM" id="MobiDB-lite"/>
    </source>
</evidence>